<dbReference type="InterPro" id="IPR006575">
    <property type="entry name" value="RWD_dom"/>
</dbReference>
<sequence>MSEQHLEQRKEEIEVLQSIFEDLTFESDDQVILRTGPEEPSASNPLTVNLKIKYTENYPDELPEIRIESVEGELTELELESTIEKLKEAGRESIGMAMIFTLSLALQQELGQILSDRAIEVIRLEQEETKKTEEAEAARKKGTPINKETFAREERKKSGTKLTGRRLFETNQALITSDNSLIDADAEELDLSQFPNKMILILIRLQTFL</sequence>
<dbReference type="PANTHER" id="PTHR12292">
    <property type="entry name" value="RWD DOMAIN-CONTAINING PROTEIN"/>
    <property type="match status" value="1"/>
</dbReference>
<dbReference type="PROSITE" id="PS50908">
    <property type="entry name" value="RWD"/>
    <property type="match status" value="1"/>
</dbReference>
<keyword evidence="3" id="KW-1185">Reference proteome</keyword>
<dbReference type="Pfam" id="PF05773">
    <property type="entry name" value="RWD"/>
    <property type="match status" value="1"/>
</dbReference>
<dbReference type="Proteomes" id="UP000239156">
    <property type="component" value="Unassembled WGS sequence"/>
</dbReference>
<evidence type="ECO:0000313" key="2">
    <source>
        <dbReference type="EMBL" id="POW14734.1"/>
    </source>
</evidence>
<dbReference type="VEuPathDB" id="FungiDB:PSTT_02741"/>
<gene>
    <name evidence="2" type="ORF">PSTT_02741</name>
</gene>
<evidence type="ECO:0000313" key="3">
    <source>
        <dbReference type="Proteomes" id="UP000239156"/>
    </source>
</evidence>
<name>A0A2S4VYY6_9BASI</name>
<proteinExistence type="predicted"/>
<dbReference type="SMART" id="SM00591">
    <property type="entry name" value="RWD"/>
    <property type="match status" value="1"/>
</dbReference>
<dbReference type="SUPFAM" id="SSF54495">
    <property type="entry name" value="UBC-like"/>
    <property type="match status" value="1"/>
</dbReference>
<protein>
    <recommendedName>
        <fullName evidence="1">RWD domain-containing protein</fullName>
    </recommendedName>
</protein>
<organism evidence="2 3">
    <name type="scientific">Puccinia striiformis</name>
    <dbReference type="NCBI Taxonomy" id="27350"/>
    <lineage>
        <taxon>Eukaryota</taxon>
        <taxon>Fungi</taxon>
        <taxon>Dikarya</taxon>
        <taxon>Basidiomycota</taxon>
        <taxon>Pucciniomycotina</taxon>
        <taxon>Pucciniomycetes</taxon>
        <taxon>Pucciniales</taxon>
        <taxon>Pucciniaceae</taxon>
        <taxon>Puccinia</taxon>
    </lineage>
</organism>
<dbReference type="Gene3D" id="3.10.110.10">
    <property type="entry name" value="Ubiquitin Conjugating Enzyme"/>
    <property type="match status" value="1"/>
</dbReference>
<dbReference type="InterPro" id="IPR040213">
    <property type="entry name" value="GIR2-like"/>
</dbReference>
<feature type="domain" description="RWD" evidence="1">
    <location>
        <begin position="11"/>
        <end position="113"/>
    </location>
</feature>
<dbReference type="AlphaFoldDB" id="A0A2S4VYY6"/>
<reference evidence="2" key="1">
    <citation type="submission" date="2017-12" db="EMBL/GenBank/DDBJ databases">
        <title>Gene loss provides genomic basis for host adaptation in cereal stripe rust fungi.</title>
        <authorList>
            <person name="Xia C."/>
        </authorList>
    </citation>
    <scope>NUCLEOTIDE SEQUENCE [LARGE SCALE GENOMIC DNA]</scope>
    <source>
        <strain evidence="2">93-210</strain>
    </source>
</reference>
<dbReference type="InterPro" id="IPR016135">
    <property type="entry name" value="UBQ-conjugating_enzyme/RWD"/>
</dbReference>
<evidence type="ECO:0000259" key="1">
    <source>
        <dbReference type="PROSITE" id="PS50908"/>
    </source>
</evidence>
<accession>A0A2S4VYY6</accession>
<comment type="caution">
    <text evidence="2">The sequence shown here is derived from an EMBL/GenBank/DDBJ whole genome shotgun (WGS) entry which is preliminary data.</text>
</comment>
<dbReference type="EMBL" id="PKSL01000016">
    <property type="protein sequence ID" value="POW14734.1"/>
    <property type="molecule type" value="Genomic_DNA"/>
</dbReference>